<dbReference type="EMBL" id="FMXQ01000007">
    <property type="protein sequence ID" value="SDB45495.1"/>
    <property type="molecule type" value="Genomic_DNA"/>
</dbReference>
<name>A0A1G6DKX9_9HYPH</name>
<gene>
    <name evidence="1" type="ORF">SAMN02982931_03518</name>
</gene>
<organism evidence="1 2">
    <name type="scientific">Bauldia litoralis</name>
    <dbReference type="NCBI Taxonomy" id="665467"/>
    <lineage>
        <taxon>Bacteria</taxon>
        <taxon>Pseudomonadati</taxon>
        <taxon>Pseudomonadota</taxon>
        <taxon>Alphaproteobacteria</taxon>
        <taxon>Hyphomicrobiales</taxon>
        <taxon>Kaistiaceae</taxon>
        <taxon>Bauldia</taxon>
    </lineage>
</organism>
<dbReference type="AlphaFoldDB" id="A0A1G6DKX9"/>
<reference evidence="1 2" key="1">
    <citation type="submission" date="2016-10" db="EMBL/GenBank/DDBJ databases">
        <authorList>
            <person name="de Groot N.N."/>
        </authorList>
    </citation>
    <scope>NUCLEOTIDE SEQUENCE [LARGE SCALE GENOMIC DNA]</scope>
    <source>
        <strain evidence="1 2">ATCC 35022</strain>
    </source>
</reference>
<protein>
    <submittedName>
        <fullName evidence="1">Uncharacterized protein</fullName>
    </submittedName>
</protein>
<sequence length="80" mass="8653">MDRTRLRSIAATLQVLAAAGGSLRPMIGVTVDALLADGATTFPDRPMTRRIAPPLSLEPAVVGRTMRYPRPRPKASRGRE</sequence>
<evidence type="ECO:0000313" key="1">
    <source>
        <dbReference type="EMBL" id="SDB45495.1"/>
    </source>
</evidence>
<keyword evidence="2" id="KW-1185">Reference proteome</keyword>
<proteinExistence type="predicted"/>
<dbReference type="RefSeq" id="WP_090878308.1">
    <property type="nucleotide sequence ID" value="NZ_FMXQ01000007.1"/>
</dbReference>
<accession>A0A1G6DKX9</accession>
<evidence type="ECO:0000313" key="2">
    <source>
        <dbReference type="Proteomes" id="UP000199071"/>
    </source>
</evidence>
<dbReference type="Proteomes" id="UP000199071">
    <property type="component" value="Unassembled WGS sequence"/>
</dbReference>